<sequence>MRDVTNNSVVSGPVYTESELMAIPEIREMFLEDCRRRALRLKVALWGGVASLLVLCVVAVKVWG</sequence>
<organism evidence="1 2">
    <name type="scientific">Ralstonia insidiosa</name>
    <dbReference type="NCBI Taxonomy" id="190721"/>
    <lineage>
        <taxon>Bacteria</taxon>
        <taxon>Pseudomonadati</taxon>
        <taxon>Pseudomonadota</taxon>
        <taxon>Betaproteobacteria</taxon>
        <taxon>Burkholderiales</taxon>
        <taxon>Burkholderiaceae</taxon>
        <taxon>Ralstonia</taxon>
    </lineage>
</organism>
<proteinExistence type="predicted"/>
<reference evidence="2" key="1">
    <citation type="submission" date="2016-06" db="EMBL/GenBank/DDBJ databases">
        <authorList>
            <person name="Xu Y."/>
            <person name="Nagy A."/>
            <person name="Yan X."/>
            <person name="Kim S.W."/>
            <person name="Haley B."/>
            <person name="Liu N.T."/>
            <person name="Nou X."/>
        </authorList>
    </citation>
    <scope>NUCLEOTIDE SEQUENCE [LARGE SCALE GENOMIC DNA]</scope>
    <source>
        <strain evidence="2">ATCC 49129</strain>
    </source>
</reference>
<evidence type="ECO:0000313" key="2">
    <source>
        <dbReference type="Proteomes" id="UP000078572"/>
    </source>
</evidence>
<name>A0A191ZWH4_9RALS</name>
<dbReference type="Proteomes" id="UP000078572">
    <property type="component" value="Chromosome 1"/>
</dbReference>
<gene>
    <name evidence="1" type="ORF">A9Y76_08100</name>
</gene>
<dbReference type="RefSeq" id="WP_064803399.1">
    <property type="nucleotide sequence ID" value="NZ_CP016022.1"/>
</dbReference>
<dbReference type="EMBL" id="CP016022">
    <property type="protein sequence ID" value="ANJ72433.1"/>
    <property type="molecule type" value="Genomic_DNA"/>
</dbReference>
<dbReference type="AlphaFoldDB" id="A0A191ZWH4"/>
<evidence type="ECO:0000313" key="1">
    <source>
        <dbReference type="EMBL" id="ANJ72433.1"/>
    </source>
</evidence>
<accession>A0A191ZWH4</accession>
<protein>
    <submittedName>
        <fullName evidence="1">Uncharacterized protein</fullName>
    </submittedName>
</protein>
<keyword evidence="2" id="KW-1185">Reference proteome</keyword>
<dbReference type="GeneID" id="61525976"/>
<dbReference type="STRING" id="190721.ACS15_1720"/>